<evidence type="ECO:0000256" key="13">
    <source>
        <dbReference type="ARBA" id="ARBA00023075"/>
    </source>
</evidence>
<comment type="similarity">
    <text evidence="16 17">Belongs to the NqrC family.</text>
</comment>
<dbReference type="NCBIfam" id="TIGR01938">
    <property type="entry name" value="nqrC"/>
    <property type="match status" value="1"/>
</dbReference>
<keyword evidence="7 16" id="KW-0812">Transmembrane</keyword>
<comment type="function">
    <text evidence="16">NQR complex catalyzes the reduction of ubiquinone-1 to ubiquinol by two successive reactions, coupled with the transport of Na(+) ions from the cytoplasm to the periplasm. NqrA to NqrE are probably involved in the second step, the conversion of ubisemiquinone to ubiquinol.</text>
</comment>
<evidence type="ECO:0000256" key="1">
    <source>
        <dbReference type="ARBA" id="ARBA00022448"/>
    </source>
</evidence>
<keyword evidence="11 16" id="KW-0915">Sodium</keyword>
<feature type="transmembrane region" description="Helical" evidence="16">
    <location>
        <begin position="12"/>
        <end position="33"/>
    </location>
</feature>
<keyword evidence="3" id="KW-0997">Cell inner membrane</keyword>
<evidence type="ECO:0000256" key="17">
    <source>
        <dbReference type="PIRNR" id="PIRNR009437"/>
    </source>
</evidence>
<keyword evidence="15 16" id="KW-0739">Sodium transport</keyword>
<evidence type="ECO:0000256" key="14">
    <source>
        <dbReference type="ARBA" id="ARBA00023136"/>
    </source>
</evidence>
<keyword evidence="9 16" id="KW-1133">Transmembrane helix</keyword>
<keyword evidence="6 16" id="KW-0288">FMN</keyword>
<keyword evidence="10 16" id="KW-0520">NAD</keyword>
<evidence type="ECO:0000256" key="15">
    <source>
        <dbReference type="ARBA" id="ARBA00023201"/>
    </source>
</evidence>
<dbReference type="NCBIfam" id="NF003747">
    <property type="entry name" value="PRK05346.1-2"/>
    <property type="match status" value="1"/>
</dbReference>
<evidence type="ECO:0000256" key="8">
    <source>
        <dbReference type="ARBA" id="ARBA00022967"/>
    </source>
</evidence>
<keyword evidence="1 16" id="KW-0813">Transport</keyword>
<dbReference type="InterPro" id="IPR007329">
    <property type="entry name" value="FMN-bd"/>
</dbReference>
<gene>
    <name evidence="16" type="primary">nqrC</name>
    <name evidence="19" type="ORF">FM037_20810</name>
</gene>
<evidence type="ECO:0000256" key="16">
    <source>
        <dbReference type="HAMAP-Rule" id="MF_00427"/>
    </source>
</evidence>
<feature type="modified residue" description="FMN phosphoryl threonine" evidence="16">
    <location>
        <position position="229"/>
    </location>
</feature>
<dbReference type="SMART" id="SM00900">
    <property type="entry name" value="FMN_bind"/>
    <property type="match status" value="1"/>
</dbReference>
<keyword evidence="4 16" id="KW-0597">Phosphoprotein</keyword>
<keyword evidence="8 16" id="KW-1278">Translocase</keyword>
<organism evidence="19 20">
    <name type="scientific">Shewanella psychropiezotolerans</name>
    <dbReference type="NCBI Taxonomy" id="2593655"/>
    <lineage>
        <taxon>Bacteria</taxon>
        <taxon>Pseudomonadati</taxon>
        <taxon>Pseudomonadota</taxon>
        <taxon>Gammaproteobacteria</taxon>
        <taxon>Alteromonadales</taxon>
        <taxon>Shewanellaceae</taxon>
        <taxon>Shewanella</taxon>
    </lineage>
</organism>
<keyword evidence="12 16" id="KW-0406">Ion transport</keyword>
<keyword evidence="2 16" id="KW-1003">Cell membrane</keyword>
<comment type="catalytic activity">
    <reaction evidence="16 17">
        <text>a ubiquinone + n Na(+)(in) + NADH + H(+) = a ubiquinol + n Na(+)(out) + NAD(+)</text>
        <dbReference type="Rhea" id="RHEA:47748"/>
        <dbReference type="Rhea" id="RHEA-COMP:9565"/>
        <dbReference type="Rhea" id="RHEA-COMP:9566"/>
        <dbReference type="ChEBI" id="CHEBI:15378"/>
        <dbReference type="ChEBI" id="CHEBI:16389"/>
        <dbReference type="ChEBI" id="CHEBI:17976"/>
        <dbReference type="ChEBI" id="CHEBI:29101"/>
        <dbReference type="ChEBI" id="CHEBI:57540"/>
        <dbReference type="ChEBI" id="CHEBI:57945"/>
        <dbReference type="EC" id="7.2.1.1"/>
    </reaction>
</comment>
<dbReference type="Pfam" id="PF04205">
    <property type="entry name" value="FMN_bind"/>
    <property type="match status" value="1"/>
</dbReference>
<dbReference type="HAMAP" id="MF_00427">
    <property type="entry name" value="NqrC"/>
    <property type="match status" value="1"/>
</dbReference>
<feature type="domain" description="FMN-binding" evidence="18">
    <location>
        <begin position="148"/>
        <end position="246"/>
    </location>
</feature>
<keyword evidence="5 16" id="KW-0285">Flavoprotein</keyword>
<accession>A0ABX5X1L5</accession>
<reference evidence="19 20" key="1">
    <citation type="submission" date="2019-07" db="EMBL/GenBank/DDBJ databases">
        <title>Shewanella sp. YLB-06 whole genomic sequence.</title>
        <authorList>
            <person name="Yu L."/>
        </authorList>
    </citation>
    <scope>NUCLEOTIDE SEQUENCE [LARGE SCALE GENOMIC DNA]</scope>
    <source>
        <strain evidence="19 20">YLB-06</strain>
    </source>
</reference>
<evidence type="ECO:0000313" key="19">
    <source>
        <dbReference type="EMBL" id="QDO85235.1"/>
    </source>
</evidence>
<evidence type="ECO:0000256" key="5">
    <source>
        <dbReference type="ARBA" id="ARBA00022630"/>
    </source>
</evidence>
<evidence type="ECO:0000256" key="4">
    <source>
        <dbReference type="ARBA" id="ARBA00022553"/>
    </source>
</evidence>
<dbReference type="PIRSF" id="PIRSF009437">
    <property type="entry name" value="NQR-1_subunit_C"/>
    <property type="match status" value="1"/>
</dbReference>
<name>A0ABX5X1L5_9GAMM</name>
<evidence type="ECO:0000256" key="3">
    <source>
        <dbReference type="ARBA" id="ARBA00022519"/>
    </source>
</evidence>
<comment type="cofactor">
    <cofactor evidence="16 17">
        <name>FMN</name>
        <dbReference type="ChEBI" id="CHEBI:58210"/>
    </cofactor>
</comment>
<dbReference type="Proteomes" id="UP000315947">
    <property type="component" value="Chromosome"/>
</dbReference>
<dbReference type="NCBIfam" id="NF003749">
    <property type="entry name" value="PRK05346.1-5"/>
    <property type="match status" value="1"/>
</dbReference>
<comment type="caution">
    <text evidence="16">Lacks conserved residue(s) required for the propagation of feature annotation.</text>
</comment>
<dbReference type="PANTHER" id="PTHR37838:SF1">
    <property type="entry name" value="NA(+)-TRANSLOCATING NADH-QUINONE REDUCTASE SUBUNIT C"/>
    <property type="match status" value="1"/>
</dbReference>
<dbReference type="EMBL" id="CP041614">
    <property type="protein sequence ID" value="QDO85235.1"/>
    <property type="molecule type" value="Genomic_DNA"/>
</dbReference>
<proteinExistence type="inferred from homology"/>
<dbReference type="PANTHER" id="PTHR37838">
    <property type="entry name" value="NA(+)-TRANSLOCATING NADH-QUINONE REDUCTASE SUBUNIT C"/>
    <property type="match status" value="1"/>
</dbReference>
<evidence type="ECO:0000256" key="2">
    <source>
        <dbReference type="ARBA" id="ARBA00022475"/>
    </source>
</evidence>
<keyword evidence="20" id="KW-1185">Reference proteome</keyword>
<comment type="subcellular location">
    <subcellularLocation>
        <location evidence="16">Cell membrane</location>
        <topology evidence="16">Single-pass membrane protein</topology>
    </subcellularLocation>
</comment>
<evidence type="ECO:0000256" key="9">
    <source>
        <dbReference type="ARBA" id="ARBA00022989"/>
    </source>
</evidence>
<evidence type="ECO:0000259" key="18">
    <source>
        <dbReference type="SMART" id="SM00900"/>
    </source>
</evidence>
<dbReference type="EC" id="7.2.1.1" evidence="16 17"/>
<evidence type="ECO:0000313" key="20">
    <source>
        <dbReference type="Proteomes" id="UP000315947"/>
    </source>
</evidence>
<comment type="subunit">
    <text evidence="16 17">Composed of six subunits; NqrA, NqrB, NqrC, NqrD, NqrE and NqrF.</text>
</comment>
<protein>
    <recommendedName>
        <fullName evidence="16 17">Na(+)-translocating NADH-quinone reductase subunit C</fullName>
        <shortName evidence="16 17">Na(+)-NQR subunit C</shortName>
        <shortName evidence="16 17">Na(+)-translocating NQR subunit C</shortName>
        <ecNumber evidence="16 17">7.2.1.1</ecNumber>
    </recommendedName>
    <alternativeName>
        <fullName evidence="16 17">NQR complex subunit C</fullName>
    </alternativeName>
    <alternativeName>
        <fullName evidence="16 17">NQR-1 subunit C</fullName>
    </alternativeName>
</protein>
<keyword evidence="14 16" id="KW-0472">Membrane</keyword>
<evidence type="ECO:0000256" key="12">
    <source>
        <dbReference type="ARBA" id="ARBA00023065"/>
    </source>
</evidence>
<evidence type="ECO:0000256" key="7">
    <source>
        <dbReference type="ARBA" id="ARBA00022692"/>
    </source>
</evidence>
<keyword evidence="13 16" id="KW-0830">Ubiquinone</keyword>
<evidence type="ECO:0000256" key="6">
    <source>
        <dbReference type="ARBA" id="ARBA00022643"/>
    </source>
</evidence>
<dbReference type="RefSeq" id="WP_144047580.1">
    <property type="nucleotide sequence ID" value="NZ_CP041614.1"/>
</dbReference>
<sequence length="260" mass="29201">MALKKDSVVGTMIFIITLSLLCSFMITGTAELLKERKLVKKRDELKRYVLMASDVDIQGDKDFRAIFEKSVTPLLIDIESGAIEPKERVEVMDFDERMAAINPETSHKLKKKIDKAKIKTRADQVRIFQVFDENGKLVSLVLPIYGKGLWSIIYGYVALKPDFNTIENVVFYEHGETPGIGDFLNETEWTDKFRGKQIFDAKGKPVLKIVKGGAKEGDIHGVDAVSGATMTGRGVQRSIQFWFGSEGFKVFLDKLKAAEV</sequence>
<evidence type="ECO:0000256" key="10">
    <source>
        <dbReference type="ARBA" id="ARBA00023027"/>
    </source>
</evidence>
<dbReference type="InterPro" id="IPR010204">
    <property type="entry name" value="NqrC"/>
</dbReference>
<evidence type="ECO:0000256" key="11">
    <source>
        <dbReference type="ARBA" id="ARBA00023053"/>
    </source>
</evidence>